<evidence type="ECO:0000256" key="6">
    <source>
        <dbReference type="SAM" id="Phobius"/>
    </source>
</evidence>
<feature type="transmembrane region" description="Helical" evidence="6">
    <location>
        <begin position="252"/>
        <end position="277"/>
    </location>
</feature>
<proteinExistence type="inferred from homology"/>
<evidence type="ECO:0000256" key="3">
    <source>
        <dbReference type="ARBA" id="ARBA00022692"/>
    </source>
</evidence>
<reference evidence="7" key="1">
    <citation type="journal article" date="2022" name="IScience">
        <title>Evolution of zygomycete secretomes and the origins of terrestrial fungal ecologies.</title>
        <authorList>
            <person name="Chang Y."/>
            <person name="Wang Y."/>
            <person name="Mondo S."/>
            <person name="Ahrendt S."/>
            <person name="Andreopoulos W."/>
            <person name="Barry K."/>
            <person name="Beard J."/>
            <person name="Benny G.L."/>
            <person name="Blankenship S."/>
            <person name="Bonito G."/>
            <person name="Cuomo C."/>
            <person name="Desiro A."/>
            <person name="Gervers K.A."/>
            <person name="Hundley H."/>
            <person name="Kuo A."/>
            <person name="LaButti K."/>
            <person name="Lang B.F."/>
            <person name="Lipzen A."/>
            <person name="O'Donnell K."/>
            <person name="Pangilinan J."/>
            <person name="Reynolds N."/>
            <person name="Sandor L."/>
            <person name="Smith M.E."/>
            <person name="Tsang A."/>
            <person name="Grigoriev I.V."/>
            <person name="Stajich J.E."/>
            <person name="Spatafora J.W."/>
        </authorList>
    </citation>
    <scope>NUCLEOTIDE SEQUENCE</scope>
    <source>
        <strain evidence="7">RSA 2281</strain>
    </source>
</reference>
<feature type="transmembrane region" description="Helical" evidence="6">
    <location>
        <begin position="88"/>
        <end position="106"/>
    </location>
</feature>
<sequence length="290" mass="31967">MNTSSSINILSDIIFFAEGDSDGGRIKATFTWFNVAVAATFILINVAISTMLKLKLEVPLMVSSIRCLVQLTVMGYVLQYVFNARSPYWVAFMTAALIIMSTYETVYDKSDRTWHGMFMAVLINTAFSTLLIGIIGTRWAMDEKNFWTPEIFIPTIGLLLGITTGSMAVSLDSCLTELTENQGRVETYLAYGATRFEASRSIAVDAVRLAMLPTINRMSIVGLITIPGTMTGQILSGAPIMNAVRYQEIISFMISASSGIAVLGVVAVSFLYVYIWYYTSILIKKSNTCK</sequence>
<gene>
    <name evidence="7" type="ORF">BDA99DRAFT_434227</name>
</gene>
<evidence type="ECO:0000256" key="4">
    <source>
        <dbReference type="ARBA" id="ARBA00022989"/>
    </source>
</evidence>
<name>A0AAD5KG48_9FUNG</name>
<keyword evidence="8" id="KW-1185">Reference proteome</keyword>
<evidence type="ECO:0000256" key="2">
    <source>
        <dbReference type="ARBA" id="ARBA00005268"/>
    </source>
</evidence>
<keyword evidence="3 6" id="KW-0812">Transmembrane</keyword>
<dbReference type="Pfam" id="PF03649">
    <property type="entry name" value="UPF0014"/>
    <property type="match status" value="1"/>
</dbReference>
<keyword evidence="5 6" id="KW-0472">Membrane</keyword>
<dbReference type="GO" id="GO:0005886">
    <property type="term" value="C:plasma membrane"/>
    <property type="evidence" value="ECO:0007669"/>
    <property type="project" value="TreeGrafter"/>
</dbReference>
<feature type="transmembrane region" description="Helical" evidence="6">
    <location>
        <begin position="30"/>
        <end position="48"/>
    </location>
</feature>
<dbReference type="Proteomes" id="UP001209540">
    <property type="component" value="Unassembled WGS sequence"/>
</dbReference>
<organism evidence="7 8">
    <name type="scientific">Phascolomyces articulosus</name>
    <dbReference type="NCBI Taxonomy" id="60185"/>
    <lineage>
        <taxon>Eukaryota</taxon>
        <taxon>Fungi</taxon>
        <taxon>Fungi incertae sedis</taxon>
        <taxon>Mucoromycota</taxon>
        <taxon>Mucoromycotina</taxon>
        <taxon>Mucoromycetes</taxon>
        <taxon>Mucorales</taxon>
        <taxon>Lichtheimiaceae</taxon>
        <taxon>Phascolomyces</taxon>
    </lineage>
</organism>
<dbReference type="PANTHER" id="PTHR30028">
    <property type="entry name" value="UPF0014 INNER MEMBRANE PROTEIN YBBM-RELATED"/>
    <property type="match status" value="1"/>
</dbReference>
<dbReference type="InterPro" id="IPR005226">
    <property type="entry name" value="UPF0014_fam"/>
</dbReference>
<dbReference type="AlphaFoldDB" id="A0AAD5KG48"/>
<evidence type="ECO:0000256" key="5">
    <source>
        <dbReference type="ARBA" id="ARBA00023136"/>
    </source>
</evidence>
<dbReference type="PANTHER" id="PTHR30028:SF0">
    <property type="entry name" value="PROTEIN ALUMINUM SENSITIVE 3"/>
    <property type="match status" value="1"/>
</dbReference>
<comment type="caution">
    <text evidence="7">The sequence shown here is derived from an EMBL/GenBank/DDBJ whole genome shotgun (WGS) entry which is preliminary data.</text>
</comment>
<protein>
    <submittedName>
        <fullName evidence="7">UPF0014 family</fullName>
    </submittedName>
</protein>
<reference evidence="7" key="2">
    <citation type="submission" date="2023-02" db="EMBL/GenBank/DDBJ databases">
        <authorList>
            <consortium name="DOE Joint Genome Institute"/>
            <person name="Mondo S.J."/>
            <person name="Chang Y."/>
            <person name="Wang Y."/>
            <person name="Ahrendt S."/>
            <person name="Andreopoulos W."/>
            <person name="Barry K."/>
            <person name="Beard J."/>
            <person name="Benny G.L."/>
            <person name="Blankenship S."/>
            <person name="Bonito G."/>
            <person name="Cuomo C."/>
            <person name="Desiro A."/>
            <person name="Gervers K.A."/>
            <person name="Hundley H."/>
            <person name="Kuo A."/>
            <person name="LaButti K."/>
            <person name="Lang B.F."/>
            <person name="Lipzen A."/>
            <person name="O'Donnell K."/>
            <person name="Pangilinan J."/>
            <person name="Reynolds N."/>
            <person name="Sandor L."/>
            <person name="Smith M.W."/>
            <person name="Tsang A."/>
            <person name="Grigoriev I.V."/>
            <person name="Stajich J.E."/>
            <person name="Spatafora J.W."/>
        </authorList>
    </citation>
    <scope>NUCLEOTIDE SEQUENCE</scope>
    <source>
        <strain evidence="7">RSA 2281</strain>
    </source>
</reference>
<comment type="subcellular location">
    <subcellularLocation>
        <location evidence="1">Membrane</location>
        <topology evidence="1">Multi-pass membrane protein</topology>
    </subcellularLocation>
</comment>
<evidence type="ECO:0000256" key="1">
    <source>
        <dbReference type="ARBA" id="ARBA00004141"/>
    </source>
</evidence>
<dbReference type="EMBL" id="JAIXMP010000007">
    <property type="protein sequence ID" value="KAI9270761.1"/>
    <property type="molecule type" value="Genomic_DNA"/>
</dbReference>
<evidence type="ECO:0000313" key="8">
    <source>
        <dbReference type="Proteomes" id="UP001209540"/>
    </source>
</evidence>
<accession>A0AAD5KG48</accession>
<feature type="transmembrane region" description="Helical" evidence="6">
    <location>
        <begin position="218"/>
        <end position="240"/>
    </location>
</feature>
<comment type="similarity">
    <text evidence="2">Belongs to the UPF0014 family.</text>
</comment>
<feature type="transmembrane region" description="Helical" evidence="6">
    <location>
        <begin position="118"/>
        <end position="139"/>
    </location>
</feature>
<evidence type="ECO:0000313" key="7">
    <source>
        <dbReference type="EMBL" id="KAI9270761.1"/>
    </source>
</evidence>
<feature type="transmembrane region" description="Helical" evidence="6">
    <location>
        <begin position="151"/>
        <end position="171"/>
    </location>
</feature>
<keyword evidence="4 6" id="KW-1133">Transmembrane helix</keyword>